<accession>A0ABV3Y0D0</accession>
<dbReference type="Proteomes" id="UP001560267">
    <property type="component" value="Unassembled WGS sequence"/>
</dbReference>
<dbReference type="Gene3D" id="2.120.10.80">
    <property type="entry name" value="Kelch-type beta propeller"/>
    <property type="match status" value="2"/>
</dbReference>
<gene>
    <name evidence="3" type="ORF">AB6A68_04100</name>
</gene>
<dbReference type="SUPFAM" id="SSF50965">
    <property type="entry name" value="Galactose oxidase, central domain"/>
    <property type="match status" value="1"/>
</dbReference>
<organism evidence="3 4">
    <name type="scientific">Ferrimicrobium acidiphilum</name>
    <dbReference type="NCBI Taxonomy" id="121039"/>
    <lineage>
        <taxon>Bacteria</taxon>
        <taxon>Bacillati</taxon>
        <taxon>Actinomycetota</taxon>
        <taxon>Acidimicrobiia</taxon>
        <taxon>Acidimicrobiales</taxon>
        <taxon>Acidimicrobiaceae</taxon>
        <taxon>Ferrimicrobium</taxon>
    </lineage>
</organism>
<dbReference type="PANTHER" id="PTHR46093:SF18">
    <property type="entry name" value="FIBRONECTIN TYPE-III DOMAIN-CONTAINING PROTEIN"/>
    <property type="match status" value="1"/>
</dbReference>
<dbReference type="InterPro" id="IPR011043">
    <property type="entry name" value="Gal_Oxase/kelch_b-propeller"/>
</dbReference>
<name>A0ABV3Y0D0_9ACTN</name>
<evidence type="ECO:0000313" key="4">
    <source>
        <dbReference type="Proteomes" id="UP001560267"/>
    </source>
</evidence>
<proteinExistence type="predicted"/>
<keyword evidence="1" id="KW-0880">Kelch repeat</keyword>
<evidence type="ECO:0000256" key="2">
    <source>
        <dbReference type="ARBA" id="ARBA00022737"/>
    </source>
</evidence>
<reference evidence="3 4" key="1">
    <citation type="submission" date="2024-07" db="EMBL/GenBank/DDBJ databases">
        <title>Draft Genome Sequence of Ferrimicrobium acidiphilum Strain YE2023, Isolated from a Pulp of Bioleach Reactor.</title>
        <authorList>
            <person name="Elkina Y.A."/>
            <person name="Bulaeva A.G."/>
            <person name="Beletsky A.V."/>
            <person name="Mardanov A.V."/>
        </authorList>
    </citation>
    <scope>NUCLEOTIDE SEQUENCE [LARGE SCALE GENOMIC DNA]</scope>
    <source>
        <strain evidence="3 4">YE2023</strain>
    </source>
</reference>
<keyword evidence="2" id="KW-0677">Repeat</keyword>
<evidence type="ECO:0000256" key="1">
    <source>
        <dbReference type="ARBA" id="ARBA00022441"/>
    </source>
</evidence>
<keyword evidence="4" id="KW-1185">Reference proteome</keyword>
<dbReference type="EMBL" id="JBFSHR010000009">
    <property type="protein sequence ID" value="MEX6429016.1"/>
    <property type="molecule type" value="Genomic_DNA"/>
</dbReference>
<dbReference type="RefSeq" id="WP_369084286.1">
    <property type="nucleotide sequence ID" value="NZ_JBFSHR010000009.1"/>
</dbReference>
<dbReference type="InterPro" id="IPR015915">
    <property type="entry name" value="Kelch-typ_b-propeller"/>
</dbReference>
<protein>
    <submittedName>
        <fullName evidence="3">Kelch repeat-containing protein</fullName>
    </submittedName>
</protein>
<comment type="caution">
    <text evidence="3">The sequence shown here is derived from an EMBL/GenBank/DDBJ whole genome shotgun (WGS) entry which is preliminary data.</text>
</comment>
<dbReference type="PANTHER" id="PTHR46093">
    <property type="entry name" value="ACYL-COA-BINDING DOMAIN-CONTAINING PROTEIN 5"/>
    <property type="match status" value="1"/>
</dbReference>
<sequence length="336" mass="37512">MNADWIQLETPDSPSPRANTAITYDEVLRNVVLFGGFSASHGGHSDTWKFDGANWTEVHPIQRPTERATNNLRWCPCREQLVVVTGVKFSPTGGHHPITGQRVWSEHNLGDTWIFDGENWQELRQSQYPNYVHQASATDFQSGRVIVFGGIVAGPKTVIGVFVPRDRRESPLVDDTWIFDGGVWRQLHLVTRPTHRQFAAMSSHPGERGVLLFGGHGGEGKPHLLDDTWIFDGENWQELHPSTSPSPRSKAVMTHDRLSGTAILFGGHGGEGKPHLLDDTWIFDGENWQELHPSTSPSPREEACMTYDSMNGQVVLFGGRGDSEYLGDTWVLVLDE</sequence>
<evidence type="ECO:0000313" key="3">
    <source>
        <dbReference type="EMBL" id="MEX6429016.1"/>
    </source>
</evidence>